<accession>A0A2I7ZEV6</accession>
<organism evidence="2">
    <name type="scientific">Streptococcus suis</name>
    <dbReference type="NCBI Taxonomy" id="1307"/>
    <lineage>
        <taxon>Bacteria</taxon>
        <taxon>Bacillati</taxon>
        <taxon>Bacillota</taxon>
        <taxon>Bacilli</taxon>
        <taxon>Lactobacillales</taxon>
        <taxon>Streptococcaceae</taxon>
        <taxon>Streptococcus</taxon>
    </lineage>
</organism>
<protein>
    <submittedName>
        <fullName evidence="2">Uncharacterized protein</fullName>
    </submittedName>
</protein>
<dbReference type="EMBL" id="KY400494">
    <property type="protein sequence ID" value="AUS90942.1"/>
    <property type="molecule type" value="Genomic_DNA"/>
</dbReference>
<reference evidence="2" key="1">
    <citation type="submission" date="2016-12" db="EMBL/GenBank/DDBJ databases">
        <title>Genetic analyses of Streptococcus suis serotype 9 strains from diseased pigs.</title>
        <authorList>
            <person name="Qiu X."/>
            <person name="Zheng H."/>
        </authorList>
    </citation>
    <scope>NUCLEOTIDE SEQUENCE</scope>
    <source>
        <strain evidence="2">1439272</strain>
    </source>
</reference>
<proteinExistence type="predicted"/>
<keyword evidence="1" id="KW-1133">Transmembrane helix</keyword>
<name>A0A2I7ZEV6_STRSU</name>
<keyword evidence="1" id="KW-0472">Membrane</keyword>
<dbReference type="AlphaFoldDB" id="A0A2I7ZEV6"/>
<keyword evidence="1" id="KW-0812">Transmembrane</keyword>
<evidence type="ECO:0000313" key="2">
    <source>
        <dbReference type="EMBL" id="AUS90942.1"/>
    </source>
</evidence>
<feature type="transmembrane region" description="Helical" evidence="1">
    <location>
        <begin position="38"/>
        <end position="56"/>
    </location>
</feature>
<evidence type="ECO:0000256" key="1">
    <source>
        <dbReference type="SAM" id="Phobius"/>
    </source>
</evidence>
<sequence length="117" mass="13485">MIWFPAKNPAKKSLAGFLFLYKYTVQNCYSSTFVFVKIYFYVSENISISVLAFFIFRRKIMQKNEQSSRQIVMCHLMAIMGIDIEKATWIVGEMEESGLIQFDDMGNVGLLVLEGQS</sequence>